<feature type="domain" description="Carboxymuconolactone decarboxylase-like" evidence="1">
    <location>
        <begin position="47"/>
        <end position="104"/>
    </location>
</feature>
<evidence type="ECO:0000259" key="1">
    <source>
        <dbReference type="Pfam" id="PF02627"/>
    </source>
</evidence>
<sequence>MKNFSVLKKEEVSEANKAIFSNLEKGVGFVPNLYATFAYSESALNTYLTLQSSKSSLKAKEKEVISLVVSQYNACLYCLSAHTAIAKLNGFTDEQIIDIRKNTISFDSKLNALANLVKGIVENKGEATDFQKEAFFTNGYTEANLVDVVIAIGDKMMTNYLFALTKVPVDWPEVPTI</sequence>
<dbReference type="InterPro" id="IPR029032">
    <property type="entry name" value="AhpD-like"/>
</dbReference>
<dbReference type="NCBIfam" id="TIGR00778">
    <property type="entry name" value="ahpD_dom"/>
    <property type="match status" value="1"/>
</dbReference>
<gene>
    <name evidence="2" type="ORF">SAMN05421841_2406</name>
</gene>
<dbReference type="RefSeq" id="WP_062671478.1">
    <property type="nucleotide sequence ID" value="NZ_FOIU01000001.1"/>
</dbReference>
<dbReference type="Proteomes" id="UP000199469">
    <property type="component" value="Unassembled WGS sequence"/>
</dbReference>
<dbReference type="GO" id="GO:0051920">
    <property type="term" value="F:peroxiredoxin activity"/>
    <property type="evidence" value="ECO:0007669"/>
    <property type="project" value="InterPro"/>
</dbReference>
<dbReference type="SUPFAM" id="SSF69118">
    <property type="entry name" value="AhpD-like"/>
    <property type="match status" value="1"/>
</dbReference>
<keyword evidence="2" id="KW-0560">Oxidoreductase</keyword>
<keyword evidence="2" id="KW-0575">Peroxidase</keyword>
<reference evidence="3" key="1">
    <citation type="submission" date="2016-10" db="EMBL/GenBank/DDBJ databases">
        <authorList>
            <person name="Varghese N."/>
            <person name="Submissions S."/>
        </authorList>
    </citation>
    <scope>NUCLEOTIDE SEQUENCE [LARGE SCALE GENOMIC DNA]</scope>
    <source>
        <strain evidence="3">DSM 17724</strain>
    </source>
</reference>
<dbReference type="PANTHER" id="PTHR35446:SF3">
    <property type="entry name" value="CMD DOMAIN-CONTAINING PROTEIN"/>
    <property type="match status" value="1"/>
</dbReference>
<name>A0A1I0QZM0_9FLAO</name>
<dbReference type="InterPro" id="IPR004675">
    <property type="entry name" value="AhpD_core"/>
</dbReference>
<evidence type="ECO:0000313" key="2">
    <source>
        <dbReference type="EMBL" id="SEW33452.1"/>
    </source>
</evidence>
<organism evidence="2 3">
    <name type="scientific">Chryseobacterium wanjuense</name>
    <dbReference type="NCBI Taxonomy" id="356305"/>
    <lineage>
        <taxon>Bacteria</taxon>
        <taxon>Pseudomonadati</taxon>
        <taxon>Bacteroidota</taxon>
        <taxon>Flavobacteriia</taxon>
        <taxon>Flavobacteriales</taxon>
        <taxon>Weeksellaceae</taxon>
        <taxon>Chryseobacterium group</taxon>
        <taxon>Chryseobacterium</taxon>
    </lineage>
</organism>
<keyword evidence="3" id="KW-1185">Reference proteome</keyword>
<dbReference type="STRING" id="356305.SAMN05421841_2406"/>
<dbReference type="AlphaFoldDB" id="A0A1I0QZM0"/>
<dbReference type="OrthoDB" id="9808310at2"/>
<proteinExistence type="predicted"/>
<dbReference type="EMBL" id="FOIU01000001">
    <property type="protein sequence ID" value="SEW33452.1"/>
    <property type="molecule type" value="Genomic_DNA"/>
</dbReference>
<accession>A0A1I0QZM0</accession>
<dbReference type="InterPro" id="IPR003779">
    <property type="entry name" value="CMD-like"/>
</dbReference>
<evidence type="ECO:0000313" key="3">
    <source>
        <dbReference type="Proteomes" id="UP000199469"/>
    </source>
</evidence>
<dbReference type="PANTHER" id="PTHR35446">
    <property type="entry name" value="SI:CH211-175M2.5"/>
    <property type="match status" value="1"/>
</dbReference>
<protein>
    <submittedName>
        <fullName evidence="2">Uncharacterized peroxidase-related enzyme</fullName>
    </submittedName>
</protein>
<dbReference type="Gene3D" id="1.20.1290.10">
    <property type="entry name" value="AhpD-like"/>
    <property type="match status" value="1"/>
</dbReference>
<dbReference type="Pfam" id="PF02627">
    <property type="entry name" value="CMD"/>
    <property type="match status" value="1"/>
</dbReference>